<comment type="induction">
    <text evidence="9">By heat shock.</text>
</comment>
<feature type="active site" evidence="9 11">
    <location>
        <position position="694"/>
    </location>
</feature>
<keyword evidence="6 9" id="KW-0720">Serine protease</keyword>
<evidence type="ECO:0000256" key="8">
    <source>
        <dbReference type="ARBA" id="ARBA00023016"/>
    </source>
</evidence>
<dbReference type="PROSITE" id="PS51787">
    <property type="entry name" value="LON_N"/>
    <property type="match status" value="1"/>
</dbReference>
<comment type="subcellular location">
    <subcellularLocation>
        <location evidence="1 9 10">Cytoplasm</location>
    </subcellularLocation>
</comment>
<dbReference type="GO" id="GO:0006515">
    <property type="term" value="P:protein quality control for misfolded or incompletely synthesized proteins"/>
    <property type="evidence" value="ECO:0007669"/>
    <property type="project" value="UniProtKB-UniRule"/>
</dbReference>
<evidence type="ECO:0000256" key="2">
    <source>
        <dbReference type="ARBA" id="ARBA00022490"/>
    </source>
</evidence>
<dbReference type="SMART" id="SM00382">
    <property type="entry name" value="AAA"/>
    <property type="match status" value="1"/>
</dbReference>
<dbReference type="InterPro" id="IPR004815">
    <property type="entry name" value="Lon_bac/euk-typ"/>
</dbReference>
<dbReference type="FunFam" id="3.40.50.300:FF:000382">
    <property type="entry name" value="Lon protease homolog 2, peroxisomal"/>
    <property type="match status" value="1"/>
</dbReference>
<evidence type="ECO:0000256" key="3">
    <source>
        <dbReference type="ARBA" id="ARBA00022670"/>
    </source>
</evidence>
<keyword evidence="2 9" id="KW-0963">Cytoplasm</keyword>
<evidence type="ECO:0000313" key="17">
    <source>
        <dbReference type="EMBL" id="KXI10658.1"/>
    </source>
</evidence>
<organism evidence="17 18">
    <name type="scientific">Peptostreptococcus anaerobius</name>
    <dbReference type="NCBI Taxonomy" id="1261"/>
    <lineage>
        <taxon>Bacteria</taxon>
        <taxon>Bacillati</taxon>
        <taxon>Bacillota</taxon>
        <taxon>Clostridia</taxon>
        <taxon>Peptostreptococcales</taxon>
        <taxon>Peptostreptococcaceae</taxon>
        <taxon>Peptostreptococcus</taxon>
    </lineage>
</organism>
<dbReference type="Gene3D" id="3.40.50.300">
    <property type="entry name" value="P-loop containing nucleotide triphosphate hydrolases"/>
    <property type="match status" value="1"/>
</dbReference>
<comment type="catalytic activity">
    <reaction evidence="9 10 13">
        <text>Hydrolysis of proteins in presence of ATP.</text>
        <dbReference type="EC" id="3.4.21.53"/>
    </reaction>
</comment>
<evidence type="ECO:0000256" key="9">
    <source>
        <dbReference type="HAMAP-Rule" id="MF_01973"/>
    </source>
</evidence>
<dbReference type="Gene3D" id="1.10.8.60">
    <property type="match status" value="1"/>
</dbReference>
<dbReference type="SUPFAM" id="SSF54211">
    <property type="entry name" value="Ribosomal protein S5 domain 2-like"/>
    <property type="match status" value="1"/>
</dbReference>
<dbReference type="SUPFAM" id="SSF52540">
    <property type="entry name" value="P-loop containing nucleoside triphosphate hydrolases"/>
    <property type="match status" value="1"/>
</dbReference>
<dbReference type="InterPro" id="IPR015947">
    <property type="entry name" value="PUA-like_sf"/>
</dbReference>
<dbReference type="GO" id="GO:0005524">
    <property type="term" value="F:ATP binding"/>
    <property type="evidence" value="ECO:0007669"/>
    <property type="project" value="UniProtKB-UniRule"/>
</dbReference>
<dbReference type="EC" id="3.4.21.53" evidence="9 10"/>
<comment type="function">
    <text evidence="9">ATP-dependent serine protease that mediates the selective degradation of mutant and abnormal proteins as well as certain short-lived regulatory proteins. Required for cellular homeostasis and for survival from DNA damage and developmental changes induced by stress. Degrades polypeptides processively to yield small peptide fragments that are 5 to 10 amino acids long. Binds to DNA in a double-stranded, site-specific manner.</text>
</comment>
<dbReference type="CDD" id="cd19500">
    <property type="entry name" value="RecA-like_Lon"/>
    <property type="match status" value="1"/>
</dbReference>
<evidence type="ECO:0000256" key="4">
    <source>
        <dbReference type="ARBA" id="ARBA00022741"/>
    </source>
</evidence>
<dbReference type="Pfam" id="PF05362">
    <property type="entry name" value="Lon_C"/>
    <property type="match status" value="1"/>
</dbReference>
<protein>
    <recommendedName>
        <fullName evidence="9 10">Lon protease</fullName>
        <ecNumber evidence="9 10">3.4.21.53</ecNumber>
    </recommendedName>
    <alternativeName>
        <fullName evidence="9">ATP-dependent protease La</fullName>
    </alternativeName>
</protein>
<dbReference type="Pfam" id="PF22667">
    <property type="entry name" value="Lon_lid"/>
    <property type="match status" value="1"/>
</dbReference>
<keyword evidence="7 9" id="KW-0067">ATP-binding</keyword>
<dbReference type="NCBIfam" id="TIGR00763">
    <property type="entry name" value="lon"/>
    <property type="match status" value="1"/>
</dbReference>
<dbReference type="InterPro" id="IPR003959">
    <property type="entry name" value="ATPase_AAA_core"/>
</dbReference>
<name>A0A135YMQ0_9FIRM</name>
<dbReference type="Pfam" id="PF00004">
    <property type="entry name" value="AAA"/>
    <property type="match status" value="1"/>
</dbReference>
<dbReference type="eggNOG" id="COG0466">
    <property type="taxonomic scope" value="Bacteria"/>
</dbReference>
<dbReference type="PROSITE" id="PS51786">
    <property type="entry name" value="LON_PROTEOLYTIC"/>
    <property type="match status" value="1"/>
</dbReference>
<dbReference type="Gene3D" id="3.30.230.10">
    <property type="match status" value="1"/>
</dbReference>
<sequence>MENNEVKDNNVIIYKDTIEMPMIPLRGISISPCILQSFDIGRLNSIESFELSMINGEKIFLASQFDSLVEEPDIDDIYTIGTICSVKQVIRTSETSIRVLVEGLGRAKLEKMWIDENNAWMGQITPIEFDEDQFTDEEKNTLEAYSRRLMKGFENYISIAVEMTSDASMDLADAEGYSMLIDIIASSLFLKFSDRQKILVTLDVEERMKMIYDYLQRELEVIKIDKKINQDVRKQMNKIQKDYYLREQMKAIQKELGEIPDEGEDSGYRAKLNELKIDAETFEKIEKEIEKFERTPVGSPDYNVSKNYLDTIFSLPWNKESRNRFDIKKSEKILNEDHYGLDDVKDRILEYLAVRKLSKNLKGPIICLAGPPGVGKTSIAKSVARSLGRHFVRISLGGVRDEAEIRGHRRTYIGAIPGRIINAMKEAKSKNPVILLDEIDKMASDFKGDPTSAMLEVLDPEQNKYFVDHYLELPFDLSKVLFITTANDLRNIPRPLYDRMEVIDIEGYLEEEKLEIVKNFVLKKQLKENGLSKDFIKMDDEVIKYVINRYTREAGVRQLERTIGKLCRKVVKEMVENPKLKPVTMTKELVVKYLGKEKYRQEPLDMNPQVGLVNGLAWTAVGGVTLEIEVSVLPGKGQIVLTGMMGDVMKESARTGISYIRSIADKLDIEPEFYKNKDIHIHIPEGATPKDGPSAGITMTLATISALTNRPVPGNIAMTGEITLRGRVLAVGGVREKVLAAYRMGIRKIILPKECEADIEKIPETVRNDIEFVLVDKMEEVLEVALLERM</sequence>
<keyword evidence="4 9" id="KW-0547">Nucleotide-binding</keyword>
<dbReference type="InterPro" id="IPR014721">
    <property type="entry name" value="Ribsml_uS5_D2-typ_fold_subgr"/>
</dbReference>
<dbReference type="EMBL" id="LSQZ01000087">
    <property type="protein sequence ID" value="KXI10658.1"/>
    <property type="molecule type" value="Genomic_DNA"/>
</dbReference>
<dbReference type="SUPFAM" id="SSF88697">
    <property type="entry name" value="PUA domain-like"/>
    <property type="match status" value="1"/>
</dbReference>
<comment type="similarity">
    <text evidence="9 10 13 14">Belongs to the peptidase S16 family.</text>
</comment>
<dbReference type="Gene3D" id="2.30.130.40">
    <property type="entry name" value="LON domain-like"/>
    <property type="match status" value="1"/>
</dbReference>
<evidence type="ECO:0000259" key="15">
    <source>
        <dbReference type="PROSITE" id="PS51786"/>
    </source>
</evidence>
<evidence type="ECO:0000256" key="6">
    <source>
        <dbReference type="ARBA" id="ARBA00022825"/>
    </source>
</evidence>
<dbReference type="InterPro" id="IPR027065">
    <property type="entry name" value="Lon_Prtase"/>
</dbReference>
<comment type="caution">
    <text evidence="17">The sequence shown here is derived from an EMBL/GenBank/DDBJ whole genome shotgun (WGS) entry which is preliminary data.</text>
</comment>
<dbReference type="GO" id="GO:0016887">
    <property type="term" value="F:ATP hydrolysis activity"/>
    <property type="evidence" value="ECO:0007669"/>
    <property type="project" value="UniProtKB-UniRule"/>
</dbReference>
<evidence type="ECO:0000256" key="1">
    <source>
        <dbReference type="ARBA" id="ARBA00004496"/>
    </source>
</evidence>
<dbReference type="STRING" id="1261.HMPREF3195_01778"/>
<dbReference type="GO" id="GO:0043565">
    <property type="term" value="F:sequence-specific DNA binding"/>
    <property type="evidence" value="ECO:0007669"/>
    <property type="project" value="UniProtKB-UniRule"/>
</dbReference>
<feature type="binding site" evidence="9 12">
    <location>
        <begin position="370"/>
        <end position="377"/>
    </location>
    <ligand>
        <name>ATP</name>
        <dbReference type="ChEBI" id="CHEBI:30616"/>
    </ligand>
</feature>
<dbReference type="Gene3D" id="1.20.5.5270">
    <property type="match status" value="1"/>
</dbReference>
<dbReference type="GO" id="GO:0005737">
    <property type="term" value="C:cytoplasm"/>
    <property type="evidence" value="ECO:0007669"/>
    <property type="project" value="UniProtKB-SubCell"/>
</dbReference>
<dbReference type="GO" id="GO:0004176">
    <property type="term" value="F:ATP-dependent peptidase activity"/>
    <property type="evidence" value="ECO:0007669"/>
    <property type="project" value="UniProtKB-UniRule"/>
</dbReference>
<dbReference type="InterPro" id="IPR027417">
    <property type="entry name" value="P-loop_NTPase"/>
</dbReference>
<feature type="domain" description="Lon proteolytic" evidence="15">
    <location>
        <begin position="607"/>
        <end position="788"/>
    </location>
</feature>
<evidence type="ECO:0000259" key="16">
    <source>
        <dbReference type="PROSITE" id="PS51787"/>
    </source>
</evidence>
<dbReference type="PIRSF" id="PIRSF001174">
    <property type="entry name" value="Lon_proteas"/>
    <property type="match status" value="1"/>
</dbReference>
<dbReference type="InterPro" id="IPR020568">
    <property type="entry name" value="Ribosomal_Su5_D2-typ_SF"/>
</dbReference>
<dbReference type="InterPro" id="IPR046336">
    <property type="entry name" value="Lon_prtase_N_sf"/>
</dbReference>
<reference evidence="17 18" key="1">
    <citation type="submission" date="2016-02" db="EMBL/GenBank/DDBJ databases">
        <authorList>
            <person name="Wen L."/>
            <person name="He K."/>
            <person name="Yang H."/>
        </authorList>
    </citation>
    <scope>NUCLEOTIDE SEQUENCE [LARGE SCALE GENOMIC DNA]</scope>
    <source>
        <strain evidence="17 18">MJR8628A</strain>
    </source>
</reference>
<dbReference type="GeneID" id="79842280"/>
<evidence type="ECO:0000256" key="5">
    <source>
        <dbReference type="ARBA" id="ARBA00022801"/>
    </source>
</evidence>
<comment type="subunit">
    <text evidence="9 10">Homohexamer. Organized in a ring with a central cavity.</text>
</comment>
<dbReference type="InterPro" id="IPR003111">
    <property type="entry name" value="Lon_prtase_N"/>
</dbReference>
<dbReference type="PRINTS" id="PR00830">
    <property type="entry name" value="ENDOLAPTASE"/>
</dbReference>
<dbReference type="InterPro" id="IPR008268">
    <property type="entry name" value="Peptidase_S16_AS"/>
</dbReference>
<dbReference type="InterPro" id="IPR008269">
    <property type="entry name" value="Lon_proteolytic"/>
</dbReference>
<dbReference type="HAMAP" id="MF_01973">
    <property type="entry name" value="lon_bact"/>
    <property type="match status" value="1"/>
</dbReference>
<keyword evidence="3 9" id="KW-0645">Protease</keyword>
<dbReference type="Proteomes" id="UP000070326">
    <property type="component" value="Unassembled WGS sequence"/>
</dbReference>
<evidence type="ECO:0000256" key="12">
    <source>
        <dbReference type="PIRSR" id="PIRSR001174-2"/>
    </source>
</evidence>
<dbReference type="PANTHER" id="PTHR10046">
    <property type="entry name" value="ATP DEPENDENT LON PROTEASE FAMILY MEMBER"/>
    <property type="match status" value="1"/>
</dbReference>
<feature type="active site" evidence="9 11">
    <location>
        <position position="737"/>
    </location>
</feature>
<evidence type="ECO:0000256" key="14">
    <source>
        <dbReference type="RuleBase" id="RU000591"/>
    </source>
</evidence>
<dbReference type="SMART" id="SM00464">
    <property type="entry name" value="LON"/>
    <property type="match status" value="1"/>
</dbReference>
<dbReference type="PROSITE" id="PS01046">
    <property type="entry name" value="LON_SER"/>
    <property type="match status" value="1"/>
</dbReference>
<dbReference type="Gene3D" id="1.20.58.1480">
    <property type="match status" value="1"/>
</dbReference>
<evidence type="ECO:0000313" key="18">
    <source>
        <dbReference type="Proteomes" id="UP000070326"/>
    </source>
</evidence>
<dbReference type="GO" id="GO:0034605">
    <property type="term" value="P:cellular response to heat"/>
    <property type="evidence" value="ECO:0007669"/>
    <property type="project" value="UniProtKB-UniRule"/>
</dbReference>
<dbReference type="AlphaFoldDB" id="A0A135YMQ0"/>
<proteinExistence type="evidence at transcript level"/>
<dbReference type="InterPro" id="IPR027543">
    <property type="entry name" value="Lon_bac"/>
</dbReference>
<dbReference type="RefSeq" id="WP_002843269.1">
    <property type="nucleotide sequence ID" value="NZ_JADMXM010000005.1"/>
</dbReference>
<evidence type="ECO:0000256" key="11">
    <source>
        <dbReference type="PIRSR" id="PIRSR001174-1"/>
    </source>
</evidence>
<gene>
    <name evidence="9" type="primary">lon</name>
    <name evidence="17" type="ORF">HMPREF3195_01778</name>
</gene>
<keyword evidence="5 9" id="KW-0378">Hydrolase</keyword>
<evidence type="ECO:0000256" key="10">
    <source>
        <dbReference type="PIRNR" id="PIRNR001174"/>
    </source>
</evidence>
<dbReference type="PATRIC" id="fig|1261.3.peg.753"/>
<keyword evidence="8 9" id="KW-0346">Stress response</keyword>
<feature type="domain" description="Lon N-terminal" evidence="16">
    <location>
        <begin position="20"/>
        <end position="219"/>
    </location>
</feature>
<accession>A0A135YMQ0</accession>
<dbReference type="GO" id="GO:0004252">
    <property type="term" value="F:serine-type endopeptidase activity"/>
    <property type="evidence" value="ECO:0007669"/>
    <property type="project" value="UniProtKB-UniRule"/>
</dbReference>
<evidence type="ECO:0000256" key="13">
    <source>
        <dbReference type="PROSITE-ProRule" id="PRU01122"/>
    </source>
</evidence>
<dbReference type="Pfam" id="PF02190">
    <property type="entry name" value="LON_substr_bdg"/>
    <property type="match status" value="1"/>
</dbReference>
<dbReference type="InterPro" id="IPR054594">
    <property type="entry name" value="Lon_lid"/>
</dbReference>
<evidence type="ECO:0000256" key="7">
    <source>
        <dbReference type="ARBA" id="ARBA00022840"/>
    </source>
</evidence>
<dbReference type="InterPro" id="IPR003593">
    <property type="entry name" value="AAA+_ATPase"/>
</dbReference>